<dbReference type="GeneID" id="66081074"/>
<reference evidence="1" key="1">
    <citation type="journal article" date="2021" name="Genome Biol. Evol.">
        <title>The assembled and annotated genome of the fairy-ring fungus Marasmius oreades.</title>
        <authorList>
            <person name="Hiltunen M."/>
            <person name="Ament-Velasquez S.L."/>
            <person name="Johannesson H."/>
        </authorList>
    </citation>
    <scope>NUCLEOTIDE SEQUENCE</scope>
    <source>
        <strain evidence="1">03SP1</strain>
    </source>
</reference>
<name>A0A9P7RRX0_9AGAR</name>
<gene>
    <name evidence="1" type="ORF">E1B28_011999</name>
</gene>
<dbReference type="RefSeq" id="XP_043004429.1">
    <property type="nucleotide sequence ID" value="XM_043157063.1"/>
</dbReference>
<dbReference type="AlphaFoldDB" id="A0A9P7RRX0"/>
<organism evidence="1 2">
    <name type="scientific">Marasmius oreades</name>
    <name type="common">fairy-ring Marasmius</name>
    <dbReference type="NCBI Taxonomy" id="181124"/>
    <lineage>
        <taxon>Eukaryota</taxon>
        <taxon>Fungi</taxon>
        <taxon>Dikarya</taxon>
        <taxon>Basidiomycota</taxon>
        <taxon>Agaricomycotina</taxon>
        <taxon>Agaricomycetes</taxon>
        <taxon>Agaricomycetidae</taxon>
        <taxon>Agaricales</taxon>
        <taxon>Marasmiineae</taxon>
        <taxon>Marasmiaceae</taxon>
        <taxon>Marasmius</taxon>
    </lineage>
</organism>
<evidence type="ECO:0000313" key="2">
    <source>
        <dbReference type="Proteomes" id="UP001049176"/>
    </source>
</evidence>
<comment type="caution">
    <text evidence="1">The sequence shown here is derived from an EMBL/GenBank/DDBJ whole genome shotgun (WGS) entry which is preliminary data.</text>
</comment>
<proteinExistence type="predicted"/>
<dbReference type="EMBL" id="CM032188">
    <property type="protein sequence ID" value="KAG7087958.1"/>
    <property type="molecule type" value="Genomic_DNA"/>
</dbReference>
<dbReference type="KEGG" id="more:E1B28_011999"/>
<sequence>MARRSAKKGVLFHGFLSTTKPTTPPLHRNLKTAFCLSHVCFCQTFSLGNTGFVLGYLGLSVKQLLPYHLSISTVTNHSAAMYISTYLPDQRNTESFWFRIGRGSGSFDLRVEKEEDIDVFACLDLVEISGNCSVTQRRISVY</sequence>
<accession>A0A9P7RRX0</accession>
<evidence type="ECO:0000313" key="1">
    <source>
        <dbReference type="EMBL" id="KAG7087958.1"/>
    </source>
</evidence>
<keyword evidence="2" id="KW-1185">Reference proteome</keyword>
<protein>
    <submittedName>
        <fullName evidence="1">Uncharacterized protein</fullName>
    </submittedName>
</protein>
<dbReference type="Proteomes" id="UP001049176">
    <property type="component" value="Chromosome 8"/>
</dbReference>